<keyword evidence="2" id="KW-0012">Acyltransferase</keyword>
<gene>
    <name evidence="2" type="ORF">DAVIS_04037</name>
</gene>
<dbReference type="Pfam" id="PF01553">
    <property type="entry name" value="Acyltransferase"/>
    <property type="match status" value="1"/>
</dbReference>
<proteinExistence type="predicted"/>
<dbReference type="InterPro" id="IPR002123">
    <property type="entry name" value="Plipid/glycerol_acylTrfase"/>
</dbReference>
<name>A0A3E2MRV9_MYCMR</name>
<sequence length="348" mass="38619">MSHLPEFSLRKLIENSPIVRRGLTVPAIAWTAGTFATSAWAWVPATFTVDLIRDPRRLPRLRTASMAAAWAGLETLGVALSTALWAAGRGDDADAHYALQRWWALRLIDALRMLANVRLEVDNLDVIAPGPVVLAARHASIADVLVPVWLLAQHDMRPRYVLKRELLLDPCLDIVGNRIPNHFVTRNAEAADAELDALRAMATDMGLRDAAVIYPEGGIANDARRAARLARLAARDPDRAHQLKKLRRFMAPHHSGLWAILEGSPDADIVFVDHTGLEVIDDIRRTPAGIPFQSPIHVTLRRVRRADIPDAREAFKTWLDKAWIDLDRQRRPVRGTGSVRGIPSGVCT</sequence>
<dbReference type="GO" id="GO:0012505">
    <property type="term" value="C:endomembrane system"/>
    <property type="evidence" value="ECO:0007669"/>
    <property type="project" value="TreeGrafter"/>
</dbReference>
<comment type="caution">
    <text evidence="2">The sequence shown here is derived from an EMBL/GenBank/DDBJ whole genome shotgun (WGS) entry which is preliminary data.</text>
</comment>
<dbReference type="PANTHER" id="PTHR10983:SF24">
    <property type="entry name" value="1-ACYLGLYCEROL-3-PHOSPHATE O-ACYLTRANSFERASE 3, ISOFORM E-RELATED"/>
    <property type="match status" value="1"/>
</dbReference>
<accession>A0A3E2MRV9</accession>
<evidence type="ECO:0000313" key="2">
    <source>
        <dbReference type="EMBL" id="RFZ36311.1"/>
    </source>
</evidence>
<dbReference type="GO" id="GO:0003841">
    <property type="term" value="F:1-acylglycerol-3-phosphate O-acyltransferase activity"/>
    <property type="evidence" value="ECO:0007669"/>
    <property type="project" value="TreeGrafter"/>
</dbReference>
<feature type="domain" description="Phospholipid/glycerol acyltransferase" evidence="1">
    <location>
        <begin position="132"/>
        <end position="244"/>
    </location>
</feature>
<dbReference type="SUPFAM" id="SSF69593">
    <property type="entry name" value="Glycerol-3-phosphate (1)-acyltransferase"/>
    <property type="match status" value="1"/>
</dbReference>
<reference evidence="2 3" key="1">
    <citation type="journal article" date="2018" name="Sci. Rep.">
        <title>Extensive genomic diversity among Mycobacterium marinum strains revealed by whole genome sequencing.</title>
        <authorList>
            <person name="Das S."/>
            <person name="Pettersson B.M."/>
            <person name="Behra P.R."/>
            <person name="Mallick A."/>
            <person name="Cheramie M."/>
            <person name="Ramesh M."/>
            <person name="Shirreff L."/>
            <person name="DuCote T."/>
            <person name="Dasgupta S."/>
            <person name="Ennis D.G."/>
            <person name="Kirsebom L.A."/>
        </authorList>
    </citation>
    <scope>NUCLEOTIDE SEQUENCE [LARGE SCALE GENOMIC DNA]</scope>
    <source>
        <strain evidence="2 3">Davis1</strain>
    </source>
</reference>
<dbReference type="Proteomes" id="UP000257451">
    <property type="component" value="Unassembled WGS sequence"/>
</dbReference>
<dbReference type="RefSeq" id="WP_161966808.1">
    <property type="nucleotide sequence ID" value="NZ_BQLC01000092.1"/>
</dbReference>
<evidence type="ECO:0000313" key="3">
    <source>
        <dbReference type="Proteomes" id="UP000257451"/>
    </source>
</evidence>
<protein>
    <submittedName>
        <fullName evidence="2">Acyltransferase</fullName>
    </submittedName>
</protein>
<keyword evidence="2" id="KW-0808">Transferase</keyword>
<organism evidence="2 3">
    <name type="scientific">Mycobacterium marinum</name>
    <dbReference type="NCBI Taxonomy" id="1781"/>
    <lineage>
        <taxon>Bacteria</taxon>
        <taxon>Bacillati</taxon>
        <taxon>Actinomycetota</taxon>
        <taxon>Actinomycetes</taxon>
        <taxon>Mycobacteriales</taxon>
        <taxon>Mycobacteriaceae</taxon>
        <taxon>Mycobacterium</taxon>
        <taxon>Mycobacterium ulcerans group</taxon>
    </lineage>
</organism>
<dbReference type="SMART" id="SM00563">
    <property type="entry name" value="PlsC"/>
    <property type="match status" value="1"/>
</dbReference>
<dbReference type="EMBL" id="PEDF01000150">
    <property type="protein sequence ID" value="RFZ36311.1"/>
    <property type="molecule type" value="Genomic_DNA"/>
</dbReference>
<dbReference type="AlphaFoldDB" id="A0A3E2MRV9"/>
<evidence type="ECO:0000259" key="1">
    <source>
        <dbReference type="SMART" id="SM00563"/>
    </source>
</evidence>
<dbReference type="PANTHER" id="PTHR10983">
    <property type="entry name" value="1-ACYLGLYCEROL-3-PHOSPHATE ACYLTRANSFERASE-RELATED"/>
    <property type="match status" value="1"/>
</dbReference>